<organism evidence="2">
    <name type="scientific">marine metagenome</name>
    <dbReference type="NCBI Taxonomy" id="408172"/>
    <lineage>
        <taxon>unclassified sequences</taxon>
        <taxon>metagenomes</taxon>
        <taxon>ecological metagenomes</taxon>
    </lineage>
</organism>
<sequence length="47" mass="5454">MRVSTADQSVDSQRLELQEFIERRDDLEPAGEYADVISGTREKRDQL</sequence>
<dbReference type="GO" id="GO:0003677">
    <property type="term" value="F:DNA binding"/>
    <property type="evidence" value="ECO:0007669"/>
    <property type="project" value="InterPro"/>
</dbReference>
<protein>
    <recommendedName>
        <fullName evidence="1">Resolvase/invertase-type recombinase catalytic domain-containing protein</fullName>
    </recommendedName>
</protein>
<evidence type="ECO:0000313" key="2">
    <source>
        <dbReference type="EMBL" id="SVB60915.1"/>
    </source>
</evidence>
<gene>
    <name evidence="2" type="ORF">METZ01_LOCUS213769</name>
</gene>
<dbReference type="Gene3D" id="3.40.50.1390">
    <property type="entry name" value="Resolvase, N-terminal catalytic domain"/>
    <property type="match status" value="1"/>
</dbReference>
<feature type="domain" description="Resolvase/invertase-type recombinase catalytic" evidence="1">
    <location>
        <begin position="1"/>
        <end position="47"/>
    </location>
</feature>
<dbReference type="PROSITE" id="PS51736">
    <property type="entry name" value="RECOMBINASES_3"/>
    <property type="match status" value="1"/>
</dbReference>
<dbReference type="InterPro" id="IPR036162">
    <property type="entry name" value="Resolvase-like_N_sf"/>
</dbReference>
<dbReference type="SUPFAM" id="SSF53041">
    <property type="entry name" value="Resolvase-like"/>
    <property type="match status" value="1"/>
</dbReference>
<dbReference type="EMBL" id="UINC01049301">
    <property type="protein sequence ID" value="SVB60915.1"/>
    <property type="molecule type" value="Genomic_DNA"/>
</dbReference>
<dbReference type="Pfam" id="PF00239">
    <property type="entry name" value="Resolvase"/>
    <property type="match status" value="1"/>
</dbReference>
<reference evidence="2" key="1">
    <citation type="submission" date="2018-05" db="EMBL/GenBank/DDBJ databases">
        <authorList>
            <person name="Lanie J.A."/>
            <person name="Ng W.-L."/>
            <person name="Kazmierczak K.M."/>
            <person name="Andrzejewski T.M."/>
            <person name="Davidsen T.M."/>
            <person name="Wayne K.J."/>
            <person name="Tettelin H."/>
            <person name="Glass J.I."/>
            <person name="Rusch D."/>
            <person name="Podicherti R."/>
            <person name="Tsui H.-C.T."/>
            <person name="Winkler M.E."/>
        </authorList>
    </citation>
    <scope>NUCLEOTIDE SEQUENCE</scope>
</reference>
<name>A0A382FDZ5_9ZZZZ</name>
<dbReference type="AlphaFoldDB" id="A0A382FDZ5"/>
<dbReference type="InterPro" id="IPR006119">
    <property type="entry name" value="Resolv_N"/>
</dbReference>
<feature type="non-terminal residue" evidence="2">
    <location>
        <position position="47"/>
    </location>
</feature>
<proteinExistence type="predicted"/>
<evidence type="ECO:0000259" key="1">
    <source>
        <dbReference type="PROSITE" id="PS51736"/>
    </source>
</evidence>
<accession>A0A382FDZ5</accession>
<dbReference type="GO" id="GO:0000150">
    <property type="term" value="F:DNA strand exchange activity"/>
    <property type="evidence" value="ECO:0007669"/>
    <property type="project" value="InterPro"/>
</dbReference>